<reference evidence="1" key="1">
    <citation type="journal article" date="2014" name="Front. Microbiol.">
        <title>High frequency of phylogenetically diverse reductive dehalogenase-homologous genes in deep subseafloor sedimentary metagenomes.</title>
        <authorList>
            <person name="Kawai M."/>
            <person name="Futagami T."/>
            <person name="Toyoda A."/>
            <person name="Takaki Y."/>
            <person name="Nishi S."/>
            <person name="Hori S."/>
            <person name="Arai W."/>
            <person name="Tsubouchi T."/>
            <person name="Morono Y."/>
            <person name="Uchiyama I."/>
            <person name="Ito T."/>
            <person name="Fujiyama A."/>
            <person name="Inagaki F."/>
            <person name="Takami H."/>
        </authorList>
    </citation>
    <scope>NUCLEOTIDE SEQUENCE</scope>
    <source>
        <strain evidence="1">Expedition CK06-06</strain>
    </source>
</reference>
<dbReference type="AlphaFoldDB" id="X0SWM7"/>
<feature type="non-terminal residue" evidence="1">
    <location>
        <position position="1"/>
    </location>
</feature>
<organism evidence="1">
    <name type="scientific">marine sediment metagenome</name>
    <dbReference type="NCBI Taxonomy" id="412755"/>
    <lineage>
        <taxon>unclassified sequences</taxon>
        <taxon>metagenomes</taxon>
        <taxon>ecological metagenomes</taxon>
    </lineage>
</organism>
<evidence type="ECO:0000313" key="1">
    <source>
        <dbReference type="EMBL" id="GAF85598.1"/>
    </source>
</evidence>
<accession>X0SWM7</accession>
<protein>
    <submittedName>
        <fullName evidence="1">Uncharacterized protein</fullName>
    </submittedName>
</protein>
<proteinExistence type="predicted"/>
<comment type="caution">
    <text evidence="1">The sequence shown here is derived from an EMBL/GenBank/DDBJ whole genome shotgun (WGS) entry which is preliminary data.</text>
</comment>
<gene>
    <name evidence="1" type="ORF">S01H1_02329</name>
</gene>
<sequence>DVYYHRVPVNTEISSDMNLTSSALLTGASVTLFGKEYIQATDDIPLMSGGEVLFYVKDPGFIGVDDIGTIVNIKVFTNNAEYGAEINVESATSN</sequence>
<name>X0SWM7_9ZZZZ</name>
<dbReference type="EMBL" id="BARS01001111">
    <property type="protein sequence ID" value="GAF85598.1"/>
    <property type="molecule type" value="Genomic_DNA"/>
</dbReference>